<dbReference type="InterPro" id="IPR002933">
    <property type="entry name" value="Peptidase_M20"/>
</dbReference>
<protein>
    <submittedName>
        <fullName evidence="4">M20/M25/M40 family metallo-hydrolase</fullName>
    </submittedName>
</protein>
<evidence type="ECO:0000313" key="5">
    <source>
        <dbReference type="Proteomes" id="UP000317366"/>
    </source>
</evidence>
<sequence>MLVDGACYWKAALHADERWHEALLSRCGNGRLLEMKEDPLSPGAVVSLLRDLIRIPSVNPKVAAEEAYGEEKIAAFAAGWLQARGIKAWLDEVAPGRPNVVGEVGDADGRALVLCAHLDTVGTAGMTIPPFEPSVDGGRVYGRGSYDMKGGVAAVMCAAAALARTRLGGRILVALVADEEYASEGAERFVRNHTADGCILTEGSEGKLILAHKGFVWVDVVTRGRAAHGSRWDLGRSAIGRMGRIIAALEEFDSLKLRGRVHPLVGPASMHCSLIEGGVGVSTYAPECRMQVERRTLPGETPEQAIDEIENLVRGIGEEAEVTLRFSRLPLLTDRNARVAQCARDSIAAVAGAVPEETGVGYWMDAAVFAAAGIPSVNYGPTGAGAHEAIEWVDAESVVTCARVLVESARRFLS</sequence>
<dbReference type="SUPFAM" id="SSF55031">
    <property type="entry name" value="Bacterial exopeptidase dimerisation domain"/>
    <property type="match status" value="1"/>
</dbReference>
<proteinExistence type="predicted"/>
<dbReference type="Pfam" id="PF07687">
    <property type="entry name" value="M20_dimer"/>
    <property type="match status" value="1"/>
</dbReference>
<accession>A0A538TQC6</accession>
<gene>
    <name evidence="4" type="ORF">E6K77_02035</name>
</gene>
<dbReference type="InterPro" id="IPR011650">
    <property type="entry name" value="Peptidase_M20_dimer"/>
</dbReference>
<dbReference type="InterPro" id="IPR050072">
    <property type="entry name" value="Peptidase_M20A"/>
</dbReference>
<dbReference type="Gene3D" id="3.40.630.10">
    <property type="entry name" value="Zn peptidases"/>
    <property type="match status" value="2"/>
</dbReference>
<comment type="caution">
    <text evidence="4">The sequence shown here is derived from an EMBL/GenBank/DDBJ whole genome shotgun (WGS) entry which is preliminary data.</text>
</comment>
<reference evidence="4 5" key="1">
    <citation type="journal article" date="2019" name="Nat. Microbiol.">
        <title>Mediterranean grassland soil C-N compound turnover is dependent on rainfall and depth, and is mediated by genomically divergent microorganisms.</title>
        <authorList>
            <person name="Diamond S."/>
            <person name="Andeer P.F."/>
            <person name="Li Z."/>
            <person name="Crits-Christoph A."/>
            <person name="Burstein D."/>
            <person name="Anantharaman K."/>
            <person name="Lane K.R."/>
            <person name="Thomas B.C."/>
            <person name="Pan C."/>
            <person name="Northen T.R."/>
            <person name="Banfield J.F."/>
        </authorList>
    </citation>
    <scope>NUCLEOTIDE SEQUENCE [LARGE SCALE GENOMIC DNA]</scope>
    <source>
        <strain evidence="4">WS_7</strain>
    </source>
</reference>
<dbReference type="Pfam" id="PF01546">
    <property type="entry name" value="Peptidase_M20"/>
    <property type="match status" value="1"/>
</dbReference>
<keyword evidence="2 4" id="KW-0378">Hydrolase</keyword>
<dbReference type="GO" id="GO:0016787">
    <property type="term" value="F:hydrolase activity"/>
    <property type="evidence" value="ECO:0007669"/>
    <property type="project" value="UniProtKB-KW"/>
</dbReference>
<evidence type="ECO:0000259" key="3">
    <source>
        <dbReference type="Pfam" id="PF07687"/>
    </source>
</evidence>
<dbReference type="AlphaFoldDB" id="A0A538TQC6"/>
<evidence type="ECO:0000256" key="1">
    <source>
        <dbReference type="ARBA" id="ARBA00022723"/>
    </source>
</evidence>
<evidence type="ECO:0000313" key="4">
    <source>
        <dbReference type="EMBL" id="TMQ65831.1"/>
    </source>
</evidence>
<dbReference type="GO" id="GO:0046872">
    <property type="term" value="F:metal ion binding"/>
    <property type="evidence" value="ECO:0007669"/>
    <property type="project" value="UniProtKB-KW"/>
</dbReference>
<evidence type="ECO:0000256" key="2">
    <source>
        <dbReference type="ARBA" id="ARBA00022801"/>
    </source>
</evidence>
<dbReference type="InterPro" id="IPR036264">
    <property type="entry name" value="Bact_exopeptidase_dim_dom"/>
</dbReference>
<dbReference type="Gene3D" id="3.30.70.360">
    <property type="match status" value="1"/>
</dbReference>
<dbReference type="Proteomes" id="UP000317366">
    <property type="component" value="Unassembled WGS sequence"/>
</dbReference>
<dbReference type="PANTHER" id="PTHR43808:SF25">
    <property type="entry name" value="PEPTIDASE M20 DIMERISATION DOMAIN-CONTAINING PROTEIN"/>
    <property type="match status" value="1"/>
</dbReference>
<feature type="domain" description="Peptidase M20 dimerisation" evidence="3">
    <location>
        <begin position="211"/>
        <end position="317"/>
    </location>
</feature>
<dbReference type="EMBL" id="VBOX01000014">
    <property type="protein sequence ID" value="TMQ65831.1"/>
    <property type="molecule type" value="Genomic_DNA"/>
</dbReference>
<name>A0A538TQC6_UNCEI</name>
<dbReference type="PANTHER" id="PTHR43808">
    <property type="entry name" value="ACETYLORNITHINE DEACETYLASE"/>
    <property type="match status" value="1"/>
</dbReference>
<organism evidence="4 5">
    <name type="scientific">Eiseniibacteriota bacterium</name>
    <dbReference type="NCBI Taxonomy" id="2212470"/>
    <lineage>
        <taxon>Bacteria</taxon>
        <taxon>Candidatus Eiseniibacteriota</taxon>
    </lineage>
</organism>
<keyword evidence="1" id="KW-0479">Metal-binding</keyword>
<dbReference type="SUPFAM" id="SSF53187">
    <property type="entry name" value="Zn-dependent exopeptidases"/>
    <property type="match status" value="1"/>
</dbReference>